<reference evidence="13" key="1">
    <citation type="submission" date="2018-05" db="EMBL/GenBank/DDBJ databases">
        <authorList>
            <person name="Lanie J.A."/>
            <person name="Ng W.-L."/>
            <person name="Kazmierczak K.M."/>
            <person name="Andrzejewski T.M."/>
            <person name="Davidsen T.M."/>
            <person name="Wayne K.J."/>
            <person name="Tettelin H."/>
            <person name="Glass J.I."/>
            <person name="Rusch D."/>
            <person name="Podicherti R."/>
            <person name="Tsui H.-C.T."/>
            <person name="Winkler M.E."/>
        </authorList>
    </citation>
    <scope>NUCLEOTIDE SEQUENCE</scope>
</reference>
<dbReference type="SUPFAM" id="SSF55979">
    <property type="entry name" value="DNA clamp"/>
    <property type="match status" value="3"/>
</dbReference>
<evidence type="ECO:0000259" key="10">
    <source>
        <dbReference type="Pfam" id="PF00712"/>
    </source>
</evidence>
<dbReference type="InterPro" id="IPR046938">
    <property type="entry name" value="DNA_clamp_sf"/>
</dbReference>
<evidence type="ECO:0000256" key="1">
    <source>
        <dbReference type="ARBA" id="ARBA00004496"/>
    </source>
</evidence>
<evidence type="ECO:0000256" key="4">
    <source>
        <dbReference type="ARBA" id="ARBA00022679"/>
    </source>
</evidence>
<evidence type="ECO:0000256" key="9">
    <source>
        <dbReference type="SAM" id="MobiDB-lite"/>
    </source>
</evidence>
<dbReference type="GO" id="GO:0009360">
    <property type="term" value="C:DNA polymerase III complex"/>
    <property type="evidence" value="ECO:0007669"/>
    <property type="project" value="InterPro"/>
</dbReference>
<proteinExistence type="inferred from homology"/>
<dbReference type="SMART" id="SM00480">
    <property type="entry name" value="POL3Bc"/>
    <property type="match status" value="1"/>
</dbReference>
<evidence type="ECO:0000256" key="3">
    <source>
        <dbReference type="ARBA" id="ARBA00022490"/>
    </source>
</evidence>
<keyword evidence="6" id="KW-0235">DNA replication</keyword>
<dbReference type="GO" id="GO:0003677">
    <property type="term" value="F:DNA binding"/>
    <property type="evidence" value="ECO:0007669"/>
    <property type="project" value="UniProtKB-KW"/>
</dbReference>
<dbReference type="InterPro" id="IPR022634">
    <property type="entry name" value="DNA_polIII_beta_N"/>
</dbReference>
<dbReference type="GO" id="GO:0003887">
    <property type="term" value="F:DNA-directed DNA polymerase activity"/>
    <property type="evidence" value="ECO:0007669"/>
    <property type="project" value="UniProtKB-KW"/>
</dbReference>
<keyword evidence="4" id="KW-0808">Transferase</keyword>
<dbReference type="GO" id="GO:0008408">
    <property type="term" value="F:3'-5' exonuclease activity"/>
    <property type="evidence" value="ECO:0007669"/>
    <property type="project" value="InterPro"/>
</dbReference>
<protein>
    <recommendedName>
        <fullName evidence="14">DNA polymerase III beta sliding clamp central domain-containing protein</fullName>
    </recommendedName>
</protein>
<sequence>MNILINTTILKNSLKDVMGVVGKDISMPILSHVLIEKNSTVLKITGTNLEVQITSEAKFIEADEFDPVTVSGRKLYEIVRSLDQQEVSLNASKNRITLKTNNSTFKLSTLPANNFPTFEERKTTESFNINQTQLLDLLNKTSFSMASNPDVRFILCGLLLEISPSELTAVATDAHRLAISSSTLEKKQINKTSCIVPRKAVLELIRVLQGNNEAKVSVGANQISVNLKGLCFVSKLMDGKFPAGYKGVIPESAALEILLVKQHIRAALQRVSILANEKFKGVRIEATDKNIVLSSENPEQEEAKETIEHKPSGSEDNKIVAGFNAGYLIEAINACSGDEVVIGLNGPKENHEQTAGKKTRTEGTLIYSPNDNNTRYVVMPYNI</sequence>
<evidence type="ECO:0000256" key="7">
    <source>
        <dbReference type="ARBA" id="ARBA00022932"/>
    </source>
</evidence>
<keyword evidence="5" id="KW-0548">Nucleotidyltransferase</keyword>
<dbReference type="GO" id="GO:0006271">
    <property type="term" value="P:DNA strand elongation involved in DNA replication"/>
    <property type="evidence" value="ECO:0007669"/>
    <property type="project" value="TreeGrafter"/>
</dbReference>
<evidence type="ECO:0000256" key="6">
    <source>
        <dbReference type="ARBA" id="ARBA00022705"/>
    </source>
</evidence>
<dbReference type="CDD" id="cd00140">
    <property type="entry name" value="beta_clamp"/>
    <property type="match status" value="1"/>
</dbReference>
<dbReference type="InterPro" id="IPR022635">
    <property type="entry name" value="DNA_polIII_beta_C"/>
</dbReference>
<feature type="region of interest" description="Disordered" evidence="9">
    <location>
        <begin position="295"/>
        <end position="315"/>
    </location>
</feature>
<comment type="subcellular location">
    <subcellularLocation>
        <location evidence="1">Cytoplasm</location>
    </subcellularLocation>
</comment>
<organism evidence="13">
    <name type="scientific">marine metagenome</name>
    <dbReference type="NCBI Taxonomy" id="408172"/>
    <lineage>
        <taxon>unclassified sequences</taxon>
        <taxon>metagenomes</taxon>
        <taxon>ecological metagenomes</taxon>
    </lineage>
</organism>
<evidence type="ECO:0000256" key="2">
    <source>
        <dbReference type="ARBA" id="ARBA00010752"/>
    </source>
</evidence>
<dbReference type="InterPro" id="IPR001001">
    <property type="entry name" value="DNA_polIII_beta"/>
</dbReference>
<dbReference type="PIRSF" id="PIRSF000804">
    <property type="entry name" value="DNA_pol_III_b"/>
    <property type="match status" value="1"/>
</dbReference>
<keyword evidence="8" id="KW-0238">DNA-binding</keyword>
<feature type="compositionally biased region" description="Basic and acidic residues" evidence="9">
    <location>
        <begin position="301"/>
        <end position="315"/>
    </location>
</feature>
<evidence type="ECO:0000256" key="8">
    <source>
        <dbReference type="ARBA" id="ARBA00023125"/>
    </source>
</evidence>
<comment type="similarity">
    <text evidence="2">Belongs to the beta sliding clamp family.</text>
</comment>
<feature type="domain" description="DNA polymerase III beta sliding clamp central" evidence="11">
    <location>
        <begin position="129"/>
        <end position="242"/>
    </location>
</feature>
<dbReference type="Gene3D" id="3.70.10.10">
    <property type="match status" value="1"/>
</dbReference>
<dbReference type="Pfam" id="PF00712">
    <property type="entry name" value="DNA_pol3_beta"/>
    <property type="match status" value="1"/>
</dbReference>
<dbReference type="PANTHER" id="PTHR30478">
    <property type="entry name" value="DNA POLYMERASE III SUBUNIT BETA"/>
    <property type="match status" value="1"/>
</dbReference>
<dbReference type="EMBL" id="UINC01024081">
    <property type="protein sequence ID" value="SVA97040.1"/>
    <property type="molecule type" value="Genomic_DNA"/>
</dbReference>
<accession>A0A382A6A0</accession>
<evidence type="ECO:0000259" key="11">
    <source>
        <dbReference type="Pfam" id="PF02767"/>
    </source>
</evidence>
<feature type="domain" description="DNA polymerase III beta sliding clamp N-terminal" evidence="10">
    <location>
        <begin position="1"/>
        <end position="118"/>
    </location>
</feature>
<evidence type="ECO:0008006" key="14">
    <source>
        <dbReference type="Google" id="ProtNLM"/>
    </source>
</evidence>
<dbReference type="Pfam" id="PF02767">
    <property type="entry name" value="DNA_pol3_beta_2"/>
    <property type="match status" value="1"/>
</dbReference>
<evidence type="ECO:0000313" key="13">
    <source>
        <dbReference type="EMBL" id="SVA97040.1"/>
    </source>
</evidence>
<dbReference type="Pfam" id="PF02768">
    <property type="entry name" value="DNA_pol3_beta_3"/>
    <property type="match status" value="1"/>
</dbReference>
<dbReference type="AlphaFoldDB" id="A0A382A6A0"/>
<dbReference type="NCBIfam" id="TIGR00663">
    <property type="entry name" value="dnan"/>
    <property type="match status" value="1"/>
</dbReference>
<gene>
    <name evidence="13" type="ORF">METZ01_LOCUS149894</name>
</gene>
<dbReference type="Gene3D" id="3.10.150.10">
    <property type="entry name" value="DNA Polymerase III, subunit A, domain 2"/>
    <property type="match status" value="1"/>
</dbReference>
<keyword evidence="7" id="KW-0239">DNA-directed DNA polymerase</keyword>
<dbReference type="GO" id="GO:0005737">
    <property type="term" value="C:cytoplasm"/>
    <property type="evidence" value="ECO:0007669"/>
    <property type="project" value="UniProtKB-SubCell"/>
</dbReference>
<dbReference type="PANTHER" id="PTHR30478:SF0">
    <property type="entry name" value="BETA SLIDING CLAMP"/>
    <property type="match status" value="1"/>
</dbReference>
<evidence type="ECO:0000256" key="5">
    <source>
        <dbReference type="ARBA" id="ARBA00022695"/>
    </source>
</evidence>
<name>A0A382A6A0_9ZZZZ</name>
<dbReference type="InterPro" id="IPR022637">
    <property type="entry name" value="DNA_polIII_beta_cen"/>
</dbReference>
<keyword evidence="3" id="KW-0963">Cytoplasm</keyword>
<evidence type="ECO:0000259" key="12">
    <source>
        <dbReference type="Pfam" id="PF02768"/>
    </source>
</evidence>
<feature type="domain" description="DNA polymerase III beta sliding clamp C-terminal" evidence="12">
    <location>
        <begin position="248"/>
        <end position="348"/>
    </location>
</feature>